<dbReference type="AlphaFoldDB" id="A0A4V5NE95"/>
<protein>
    <submittedName>
        <fullName evidence="2">Uncharacterized protein</fullName>
    </submittedName>
</protein>
<gene>
    <name evidence="2" type="ORF">B0A55_10312</name>
</gene>
<evidence type="ECO:0000313" key="2">
    <source>
        <dbReference type="EMBL" id="TKA66429.1"/>
    </source>
</evidence>
<evidence type="ECO:0000313" key="3">
    <source>
        <dbReference type="Proteomes" id="UP000309340"/>
    </source>
</evidence>
<feature type="region of interest" description="Disordered" evidence="1">
    <location>
        <begin position="1"/>
        <end position="32"/>
    </location>
</feature>
<proteinExistence type="predicted"/>
<dbReference type="Proteomes" id="UP000309340">
    <property type="component" value="Unassembled WGS sequence"/>
</dbReference>
<accession>A0A4V5NE95</accession>
<feature type="compositionally biased region" description="Basic and acidic residues" evidence="1">
    <location>
        <begin position="11"/>
        <end position="20"/>
    </location>
</feature>
<comment type="caution">
    <text evidence="2">The sequence shown here is derived from an EMBL/GenBank/DDBJ whole genome shotgun (WGS) entry which is preliminary data.</text>
</comment>
<organism evidence="2 3">
    <name type="scientific">Friedmanniomyces simplex</name>
    <dbReference type="NCBI Taxonomy" id="329884"/>
    <lineage>
        <taxon>Eukaryota</taxon>
        <taxon>Fungi</taxon>
        <taxon>Dikarya</taxon>
        <taxon>Ascomycota</taxon>
        <taxon>Pezizomycotina</taxon>
        <taxon>Dothideomycetes</taxon>
        <taxon>Dothideomycetidae</taxon>
        <taxon>Mycosphaerellales</taxon>
        <taxon>Teratosphaeriaceae</taxon>
        <taxon>Friedmanniomyces</taxon>
    </lineage>
</organism>
<reference evidence="2 3" key="1">
    <citation type="submission" date="2017-03" db="EMBL/GenBank/DDBJ databases">
        <title>Genomes of endolithic fungi from Antarctica.</title>
        <authorList>
            <person name="Coleine C."/>
            <person name="Masonjones S."/>
            <person name="Stajich J.E."/>
        </authorList>
    </citation>
    <scope>NUCLEOTIDE SEQUENCE [LARGE SCALE GENOMIC DNA]</scope>
    <source>
        <strain evidence="2 3">CCFEE 5184</strain>
    </source>
</reference>
<keyword evidence="3" id="KW-1185">Reference proteome</keyword>
<dbReference type="EMBL" id="NAJQ01000645">
    <property type="protein sequence ID" value="TKA66429.1"/>
    <property type="molecule type" value="Genomic_DNA"/>
</dbReference>
<evidence type="ECO:0000256" key="1">
    <source>
        <dbReference type="SAM" id="MobiDB-lite"/>
    </source>
</evidence>
<name>A0A4V5NE95_9PEZI</name>
<dbReference type="OrthoDB" id="4121058at2759"/>
<sequence>MKSEPTLLRDTPVKRERQIKTENPPDPMDIDSVMQEQPGTRNVTGVYNIYSQQLAEQLPDQADNLRLFLCVDEGKIWGGFELGMKTGVLRADEIHIDQAVSFIWRARDSWDGNRPRFGRGCFGEIVLHGRDQVRGTFYNLFNEPLEFDGQRRPGPLWCGRSPYAFEREWDGFVSETYGR</sequence>